<accession>A0AAV8UF74</accession>
<dbReference type="CDD" id="cd14798">
    <property type="entry name" value="RX-CC_like"/>
    <property type="match status" value="1"/>
</dbReference>
<keyword evidence="2" id="KW-0677">Repeat</keyword>
<dbReference type="FunFam" id="3.40.50.300:FF:001091">
    <property type="entry name" value="Probable disease resistance protein At1g61300"/>
    <property type="match status" value="1"/>
</dbReference>
<dbReference type="InterPro" id="IPR056789">
    <property type="entry name" value="LRR_R13L1-DRL21"/>
</dbReference>
<keyword evidence="1" id="KW-0433">Leucine-rich repeat</keyword>
<feature type="domain" description="Disease resistance protein winged helix" evidence="8">
    <location>
        <begin position="427"/>
        <end position="499"/>
    </location>
</feature>
<evidence type="ECO:0000259" key="6">
    <source>
        <dbReference type="Pfam" id="PF00931"/>
    </source>
</evidence>
<dbReference type="SUPFAM" id="SSF52540">
    <property type="entry name" value="P-loop containing nucleoside triphosphate hydrolases"/>
    <property type="match status" value="1"/>
</dbReference>
<evidence type="ECO:0000256" key="5">
    <source>
        <dbReference type="ARBA" id="ARBA00022840"/>
    </source>
</evidence>
<evidence type="ECO:0000259" key="7">
    <source>
        <dbReference type="Pfam" id="PF18052"/>
    </source>
</evidence>
<evidence type="ECO:0000313" key="10">
    <source>
        <dbReference type="EMBL" id="KAJ8900193.1"/>
    </source>
</evidence>
<dbReference type="Gene3D" id="1.10.10.10">
    <property type="entry name" value="Winged helix-like DNA-binding domain superfamily/Winged helix DNA-binding domain"/>
    <property type="match status" value="1"/>
</dbReference>
<keyword evidence="3" id="KW-0547">Nucleotide-binding</keyword>
<dbReference type="Pfam" id="PF23559">
    <property type="entry name" value="WHD_DRP"/>
    <property type="match status" value="1"/>
</dbReference>
<gene>
    <name evidence="10" type="ORF">K2173_024833</name>
</gene>
<dbReference type="Proteomes" id="UP001159364">
    <property type="component" value="Linkage Group LG08"/>
</dbReference>
<dbReference type="Pfam" id="PF25019">
    <property type="entry name" value="LRR_R13L1-DRL21"/>
    <property type="match status" value="1"/>
</dbReference>
<dbReference type="GO" id="GO:0051707">
    <property type="term" value="P:response to other organism"/>
    <property type="evidence" value="ECO:0007669"/>
    <property type="project" value="UniProtKB-ARBA"/>
</dbReference>
<dbReference type="Gene3D" id="1.10.8.430">
    <property type="entry name" value="Helical domain of apoptotic protease-activating factors"/>
    <property type="match status" value="1"/>
</dbReference>
<evidence type="ECO:0000256" key="2">
    <source>
        <dbReference type="ARBA" id="ARBA00022737"/>
    </source>
</evidence>
<name>A0AAV8UF74_9ROSI</name>
<evidence type="ECO:0000259" key="8">
    <source>
        <dbReference type="Pfam" id="PF23559"/>
    </source>
</evidence>
<reference evidence="10 11" key="1">
    <citation type="submission" date="2021-09" db="EMBL/GenBank/DDBJ databases">
        <title>Genomic insights and catalytic innovation underlie evolution of tropane alkaloids biosynthesis.</title>
        <authorList>
            <person name="Wang Y.-J."/>
            <person name="Tian T."/>
            <person name="Huang J.-P."/>
            <person name="Huang S.-X."/>
        </authorList>
    </citation>
    <scope>NUCLEOTIDE SEQUENCE [LARGE SCALE GENOMIC DNA]</scope>
    <source>
        <strain evidence="10">KIB-2018</strain>
        <tissue evidence="10">Leaf</tissue>
    </source>
</reference>
<evidence type="ECO:0000256" key="4">
    <source>
        <dbReference type="ARBA" id="ARBA00022821"/>
    </source>
</evidence>
<dbReference type="PRINTS" id="PR00364">
    <property type="entry name" value="DISEASERSIST"/>
</dbReference>
<keyword evidence="11" id="KW-1185">Reference proteome</keyword>
<dbReference type="EMBL" id="JAIWQS010000008">
    <property type="protein sequence ID" value="KAJ8900193.1"/>
    <property type="molecule type" value="Genomic_DNA"/>
</dbReference>
<dbReference type="InterPro" id="IPR032675">
    <property type="entry name" value="LRR_dom_sf"/>
</dbReference>
<protein>
    <recommendedName>
        <fullName evidence="12">Disease resistance protein RGA3</fullName>
    </recommendedName>
</protein>
<organism evidence="10 11">
    <name type="scientific">Erythroxylum novogranatense</name>
    <dbReference type="NCBI Taxonomy" id="1862640"/>
    <lineage>
        <taxon>Eukaryota</taxon>
        <taxon>Viridiplantae</taxon>
        <taxon>Streptophyta</taxon>
        <taxon>Embryophyta</taxon>
        <taxon>Tracheophyta</taxon>
        <taxon>Spermatophyta</taxon>
        <taxon>Magnoliopsida</taxon>
        <taxon>eudicotyledons</taxon>
        <taxon>Gunneridae</taxon>
        <taxon>Pentapetalae</taxon>
        <taxon>rosids</taxon>
        <taxon>fabids</taxon>
        <taxon>Malpighiales</taxon>
        <taxon>Erythroxylaceae</taxon>
        <taxon>Erythroxylum</taxon>
    </lineage>
</organism>
<keyword evidence="5" id="KW-0067">ATP-binding</keyword>
<dbReference type="InterPro" id="IPR041118">
    <property type="entry name" value="Rx_N"/>
</dbReference>
<dbReference type="InterPro" id="IPR027417">
    <property type="entry name" value="P-loop_NTPase"/>
</dbReference>
<evidence type="ECO:0000256" key="1">
    <source>
        <dbReference type="ARBA" id="ARBA00022614"/>
    </source>
</evidence>
<feature type="domain" description="NB-ARC" evidence="6">
    <location>
        <begin position="171"/>
        <end position="342"/>
    </location>
</feature>
<comment type="caution">
    <text evidence="10">The sequence shown here is derived from an EMBL/GenBank/DDBJ whole genome shotgun (WGS) entry which is preliminary data.</text>
</comment>
<dbReference type="InterPro" id="IPR042197">
    <property type="entry name" value="Apaf_helical"/>
</dbReference>
<feature type="domain" description="R13L1/DRL21-like LRR repeat region" evidence="9">
    <location>
        <begin position="674"/>
        <end position="800"/>
    </location>
</feature>
<dbReference type="PANTHER" id="PTHR36766:SF38">
    <property type="entry name" value="DISEASE RESISTANCE PROTEIN RGA3"/>
    <property type="match status" value="1"/>
</dbReference>
<dbReference type="Gene3D" id="3.40.50.300">
    <property type="entry name" value="P-loop containing nucleotide triphosphate hydrolases"/>
    <property type="match status" value="1"/>
</dbReference>
<dbReference type="GO" id="GO:0005524">
    <property type="term" value="F:ATP binding"/>
    <property type="evidence" value="ECO:0007669"/>
    <property type="project" value="UniProtKB-KW"/>
</dbReference>
<evidence type="ECO:0008006" key="12">
    <source>
        <dbReference type="Google" id="ProtNLM"/>
    </source>
</evidence>
<dbReference type="FunFam" id="1.10.10.10:FF:000322">
    <property type="entry name" value="Probable disease resistance protein At1g63360"/>
    <property type="match status" value="1"/>
</dbReference>
<keyword evidence="4" id="KW-0611">Plant defense</keyword>
<feature type="domain" description="Disease resistance N-terminal" evidence="7">
    <location>
        <begin position="13"/>
        <end position="97"/>
    </location>
</feature>
<evidence type="ECO:0000313" key="11">
    <source>
        <dbReference type="Proteomes" id="UP001159364"/>
    </source>
</evidence>
<dbReference type="Gene3D" id="3.80.10.10">
    <property type="entry name" value="Ribonuclease Inhibitor"/>
    <property type="match status" value="1"/>
</dbReference>
<dbReference type="InterPro" id="IPR038005">
    <property type="entry name" value="RX-like_CC"/>
</dbReference>
<dbReference type="Gene3D" id="1.20.5.4130">
    <property type="match status" value="1"/>
</dbReference>
<dbReference type="InterPro" id="IPR002182">
    <property type="entry name" value="NB-ARC"/>
</dbReference>
<dbReference type="GO" id="GO:0043531">
    <property type="term" value="F:ADP binding"/>
    <property type="evidence" value="ECO:0007669"/>
    <property type="project" value="InterPro"/>
</dbReference>
<dbReference type="InterPro" id="IPR036388">
    <property type="entry name" value="WH-like_DNA-bd_sf"/>
</dbReference>
<dbReference type="Pfam" id="PF00931">
    <property type="entry name" value="NB-ARC"/>
    <property type="match status" value="1"/>
</dbReference>
<proteinExistence type="predicted"/>
<dbReference type="Pfam" id="PF18052">
    <property type="entry name" value="Rx_N"/>
    <property type="match status" value="1"/>
</dbReference>
<evidence type="ECO:0000256" key="3">
    <source>
        <dbReference type="ARBA" id="ARBA00022741"/>
    </source>
</evidence>
<dbReference type="GO" id="GO:0006952">
    <property type="term" value="P:defense response"/>
    <property type="evidence" value="ECO:0007669"/>
    <property type="project" value="UniProtKB-KW"/>
</dbReference>
<dbReference type="SUPFAM" id="SSF52058">
    <property type="entry name" value="L domain-like"/>
    <property type="match status" value="1"/>
</dbReference>
<dbReference type="AlphaFoldDB" id="A0AAV8UF74"/>
<dbReference type="InterPro" id="IPR058922">
    <property type="entry name" value="WHD_DRP"/>
</dbReference>
<dbReference type="PANTHER" id="PTHR36766">
    <property type="entry name" value="PLANT BROAD-SPECTRUM MILDEW RESISTANCE PROTEIN RPW8"/>
    <property type="match status" value="1"/>
</dbReference>
<evidence type="ECO:0000259" key="9">
    <source>
        <dbReference type="Pfam" id="PF25019"/>
    </source>
</evidence>
<sequence>MAEAILYNVANEIIKILGSGALQQIGIWWGVNDELKKLDNTVSAIQAVLLDAEHRQTQDLQIKDWLRKLQDVVYDADDLLDDFYAEALMRKLKSGNKITKQVRLFFSRSNRIVYGYKMGRKIKEVRERLDDIATDSQKFHLVRRLVPETPLLTRPQTYSFVGEEEVIGRDNDKNAILSLLLYYNTSQNVLIIPIVGIGGLGKTTLAQFVYNDERVKNHFELKLWVCVSDPFDVKLVIEKILKSLTDRNQKNLELDQLQSQLRKGIDGKKYLLVLDDVWNEDIKVWQELQRLLMCGARGSRIIVTTRSTKVAMVTSRLSPYGLKGLSLEESWTLFTKLVFEGQEPKTYSRNLLQIGKEIVQKCAGVPLAIKTIGSLLYFKNPETEWSPFMENEFSKISQDENDILPTLQLSYKNLPPHLKHCFAYCSLFPKDHELHVETLVQLWIAQGFVKSSNTSQCLEKLGLEYFKDLLWRSFFQEVKYNRQESIERCKMHDLMHDLATLVAGSDSTISNPNANKVGEKTRHVSFDFNIDSSWQSSWDCNKLLPKLAWETIFSNFRHLRVFDLHMTGVEEVPDSIKHLKHLRYLDFSSSRISVLPSSICRLQNLQVLKLCSCHGLKELPIGITKLLNLRHLDCYFCYNLTHMPRGIGNLTSLQTLTYFVIAEDNSIHQKVGGLDELKLLNGLTGSLAIERLHFLRNPKLESEAANLKEKQHLQSLSLCWDRSFGGNSSETDNQELSLESLQPHPNIKELHIDCYGGLKFPAWFSSLTNLVDLSLFCCCNCKILPQLSLIPSLKYLSIYRFPKLEYIDRKDDNSFSGARGQGGEGRLTFFPSLKSLELKECPQLMGWWKQDDDNDAVAESLTVLPQFSCLSTLKISDCPLLTWIPLFPSLEETLKCPQLMGWWEQDDDNDSIGLSLNALQI</sequence>